<evidence type="ECO:0000259" key="1">
    <source>
        <dbReference type="Pfam" id="PF01261"/>
    </source>
</evidence>
<dbReference type="InterPro" id="IPR006311">
    <property type="entry name" value="TAT_signal"/>
</dbReference>
<dbReference type="PANTHER" id="PTHR12110">
    <property type="entry name" value="HYDROXYPYRUVATE ISOMERASE"/>
    <property type="match status" value="1"/>
</dbReference>
<dbReference type="EMBL" id="LT605205">
    <property type="protein sequence ID" value="SCD18929.1"/>
    <property type="molecule type" value="Genomic_DNA"/>
</dbReference>
<dbReference type="RefSeq" id="WP_076928320.1">
    <property type="nucleotide sequence ID" value="NZ_LT605205.1"/>
</dbReference>
<protein>
    <submittedName>
        <fullName evidence="2">Putative xylose isomerase domain-containing protein TIM barrel</fullName>
        <ecNumber evidence="2">5.3.1.5</ecNumber>
    </submittedName>
</protein>
<evidence type="ECO:0000313" key="2">
    <source>
        <dbReference type="EMBL" id="SCD18929.1"/>
    </source>
</evidence>
<dbReference type="InterPro" id="IPR013022">
    <property type="entry name" value="Xyl_isomerase-like_TIM-brl"/>
</dbReference>
<dbReference type="InterPro" id="IPR050312">
    <property type="entry name" value="IolE/XylAMocC-like"/>
</dbReference>
<dbReference type="PANTHER" id="PTHR12110:SF41">
    <property type="entry name" value="INOSOSE DEHYDRATASE"/>
    <property type="match status" value="1"/>
</dbReference>
<dbReference type="EC" id="5.3.1.5" evidence="2"/>
<dbReference type="GO" id="GO:0009045">
    <property type="term" value="F:xylose isomerase activity"/>
    <property type="evidence" value="ECO:0007669"/>
    <property type="project" value="UniProtKB-EC"/>
</dbReference>
<organism evidence="2 3">
    <name type="scientific">Proteiniphilum saccharofermentans</name>
    <dbReference type="NCBI Taxonomy" id="1642647"/>
    <lineage>
        <taxon>Bacteria</taxon>
        <taxon>Pseudomonadati</taxon>
        <taxon>Bacteroidota</taxon>
        <taxon>Bacteroidia</taxon>
        <taxon>Bacteroidales</taxon>
        <taxon>Dysgonomonadaceae</taxon>
        <taxon>Proteiniphilum</taxon>
    </lineage>
</organism>
<accession>A0A1R3SYF7</accession>
<dbReference type="KEGG" id="psac:PSM36_0093"/>
<dbReference type="SUPFAM" id="SSF51658">
    <property type="entry name" value="Xylose isomerase-like"/>
    <property type="match status" value="1"/>
</dbReference>
<name>A0A1R3SYF7_9BACT</name>
<keyword evidence="2" id="KW-0413">Isomerase</keyword>
<dbReference type="STRING" id="1642647.PSM36_0093"/>
<sequence length="343" mass="38040">MKNKQNSSSQLSRRKFLGTAAVVATGTFLPSVVSYGNNTSRPESQTGNVLNRIPNSQFAGVQIGAITYSFRDLKGGLEATLNACVEAGLSSVELMGTGVEDYLGAPKNPVQRRPGTDTPFTDEEKRLIAQYNSELKEWRKTNGTISAYTQLRKKFNDAGVNIHIYKWTAGETEEELDYSFKVAKTLGAIGITAELNEKNARLLGPAAKNNGMFAILHNHAQFAERGFDVDKLLSYSSANRLNFDVGHYFGSTGLNPVDFIRKYHGRISSIHLKDKTGPDNATQKNTNQVWGQGETPLAKVLHLIRDQKLPIYCDIELEYPVVPWSTSVKEVKTCKEFCRQLLI</sequence>
<dbReference type="AlphaFoldDB" id="A0A1R3SYF7"/>
<feature type="domain" description="Xylose isomerase-like TIM barrel" evidence="1">
    <location>
        <begin position="198"/>
        <end position="324"/>
    </location>
</feature>
<proteinExistence type="predicted"/>
<evidence type="ECO:0000313" key="3">
    <source>
        <dbReference type="Proteomes" id="UP000187464"/>
    </source>
</evidence>
<dbReference type="PROSITE" id="PS51318">
    <property type="entry name" value="TAT"/>
    <property type="match status" value="1"/>
</dbReference>
<dbReference type="InterPro" id="IPR036237">
    <property type="entry name" value="Xyl_isomerase-like_sf"/>
</dbReference>
<reference evidence="2 3" key="1">
    <citation type="submission" date="2016-08" db="EMBL/GenBank/DDBJ databases">
        <authorList>
            <person name="Seilhamer J.J."/>
        </authorList>
    </citation>
    <scope>NUCLEOTIDE SEQUENCE [LARGE SCALE GENOMIC DNA]</scope>
    <source>
        <strain evidence="2">M3/6</strain>
    </source>
</reference>
<dbReference type="Proteomes" id="UP000187464">
    <property type="component" value="Chromosome I"/>
</dbReference>
<gene>
    <name evidence="2" type="ORF">PSM36_0093</name>
</gene>
<dbReference type="Pfam" id="PF01261">
    <property type="entry name" value="AP_endonuc_2"/>
    <property type="match status" value="1"/>
</dbReference>
<dbReference type="Gene3D" id="3.20.20.150">
    <property type="entry name" value="Divalent-metal-dependent TIM barrel enzymes"/>
    <property type="match status" value="1"/>
</dbReference>
<keyword evidence="3" id="KW-1185">Reference proteome</keyword>